<keyword evidence="2" id="KW-1185">Reference proteome</keyword>
<dbReference type="Proteomes" id="UP000303581">
    <property type="component" value="Unassembled WGS sequence"/>
</dbReference>
<dbReference type="RefSeq" id="WP_137661984.1">
    <property type="nucleotide sequence ID" value="NZ_BJCR01000029.1"/>
</dbReference>
<organism evidence="1 2">
    <name type="scientific">Veillonella tobetsuensis</name>
    <dbReference type="NCBI Taxonomy" id="1110546"/>
    <lineage>
        <taxon>Bacteria</taxon>
        <taxon>Bacillati</taxon>
        <taxon>Bacillota</taxon>
        <taxon>Negativicutes</taxon>
        <taxon>Veillonellales</taxon>
        <taxon>Veillonellaceae</taxon>
        <taxon>Veillonella</taxon>
    </lineage>
</organism>
<comment type="caution">
    <text evidence="1">The sequence shown here is derived from an EMBL/GenBank/DDBJ whole genome shotgun (WGS) entry which is preliminary data.</text>
</comment>
<gene>
    <name evidence="1" type="ORF">PAGU1579_10400</name>
</gene>
<reference evidence="1 2" key="1">
    <citation type="submission" date="2019-03" db="EMBL/GenBank/DDBJ databases">
        <title>Draft genome sequences of two Veillonella tobetsuensis clinical isolates from intraoperative bronchial fluids of elderly patients with pulmonary carcinoma.</title>
        <authorList>
            <person name="Akiyama T."/>
        </authorList>
    </citation>
    <scope>NUCLEOTIDE SEQUENCE [LARGE SCALE GENOMIC DNA]</scope>
    <source>
        <strain evidence="1 2">PAGU 1579</strain>
    </source>
</reference>
<evidence type="ECO:0000313" key="2">
    <source>
        <dbReference type="Proteomes" id="UP000303581"/>
    </source>
</evidence>
<accession>A0A480B714</accession>
<dbReference type="EMBL" id="BJCR01000029">
    <property type="protein sequence ID" value="GCL69271.1"/>
    <property type="molecule type" value="Genomic_DNA"/>
</dbReference>
<protein>
    <recommendedName>
        <fullName evidence="3">WYL domain-containing protein</fullName>
    </recommendedName>
</protein>
<name>A0A480B714_9FIRM</name>
<proteinExistence type="predicted"/>
<evidence type="ECO:0008006" key="3">
    <source>
        <dbReference type="Google" id="ProtNLM"/>
    </source>
</evidence>
<dbReference type="AlphaFoldDB" id="A0A480B714"/>
<sequence length="796" mass="92091">MATTTNYLNDLASMRQFLRSLTFGNHNRGKVNARGIKESQHDDVIRRLDYFDIMRHIYTQRIGKASIHHLDKNDFLDGYNYLNQLYELYAAVPEQIYVQLCILSYISCNENVTITDLYQNMNTDLNIVDNYVDLVKRLYAQRNKKQEPPTLIDQQYIQRQIKTLETLGIIARTEGSKSYTYTIKNTILEELTKPQLQELAKAVFFFTNISITSAAGHILLKKIMYLLNGLAPLKEQQKSAIYAFNNTFFTFKDNNPNNVIDGDIFYPLADALHRHRKVRLSFYEPGKPREIVTPLSLQTYYGENKNILCSINNGIIQRNRVDRIKSLEVTRYNASDFIPVMEQTSTSVDTCMIHFLTLEGYQLAYDQFSRQFKNWITVLNTTNEYIEIQLDVPDALQLLPLLRSYLPYVYITHSSKPSIKNKFYSNLYASLGLDFIDPEGYKKKKKINRFLNPYPKKKDFDKESLKNSKKDPDIDGTYVSSVLNDINAITFTTQYQLQLDLINGIAYTKSEIDDVINRRDLLTPALYKKPLRNDDYEQLLAHALIETTEDGEEVESILPDLPLVIISDAERMFLKDLISDARVSWLLSEDLFQVITAKLESVDTTFPANTWTRIPTMTDDTPTSMDVIIQCLQSIENNVRITLNGKDLSPCRLEYSVGSNGYSLIAYDHTEKTFKDFSLHDVENITVSTQERLDDLEIVYATYREESRETISFILHDANNAVDRCFNYFSNYTIQAIDITAEEFTIEVSYLPFQEQDILRHLLKLGCAIRVLDNCPLRDRLETIYKTALVYAPSNE</sequence>
<evidence type="ECO:0000313" key="1">
    <source>
        <dbReference type="EMBL" id="GCL69271.1"/>
    </source>
</evidence>